<sequence>MIIEEIQGLLCEKFGDKISPVEAGAVHDSCILVDPASVNAICQYLYDDERLAFDMLMCLSGLDLSPEDENLSVVYHLFSDVHLHKVAIKAVVSKENPHLPTVENIWKTANWHEREAYDLFGIVFEGHSDLRRILLPDDWEGYPLRKDYKEPDTYRGMKVPY</sequence>
<dbReference type="InterPro" id="IPR020396">
    <property type="entry name" value="NADH_UbQ_OxRdtase_CS"/>
</dbReference>
<dbReference type="Pfam" id="PF00329">
    <property type="entry name" value="Complex1_30kDa"/>
    <property type="match status" value="1"/>
</dbReference>
<dbReference type="HAMAP" id="MF_01357">
    <property type="entry name" value="NDH1_NuoC"/>
    <property type="match status" value="1"/>
</dbReference>
<keyword evidence="2" id="KW-0813">Transport</keyword>
<dbReference type="SUPFAM" id="SSF143243">
    <property type="entry name" value="Nqo5-like"/>
    <property type="match status" value="1"/>
</dbReference>
<accession>A0A382TAT2</accession>
<name>A0A382TAT2_9ZZZZ</name>
<evidence type="ECO:0000256" key="1">
    <source>
        <dbReference type="ARBA" id="ARBA00007569"/>
    </source>
</evidence>
<dbReference type="GO" id="GO:0016651">
    <property type="term" value="F:oxidoreductase activity, acting on NAD(P)H"/>
    <property type="evidence" value="ECO:0007669"/>
    <property type="project" value="InterPro"/>
</dbReference>
<dbReference type="GO" id="GO:0008137">
    <property type="term" value="F:NADH dehydrogenase (ubiquinone) activity"/>
    <property type="evidence" value="ECO:0007669"/>
    <property type="project" value="InterPro"/>
</dbReference>
<proteinExistence type="inferred from homology"/>
<dbReference type="Gene3D" id="3.30.460.80">
    <property type="entry name" value="NADH:ubiquinone oxidoreductase, 30kDa subunit"/>
    <property type="match status" value="1"/>
</dbReference>
<protein>
    <recommendedName>
        <fullName evidence="3">NADH:ubiquinone oxidoreductase 30kDa subunit domain-containing protein</fullName>
    </recommendedName>
</protein>
<evidence type="ECO:0000256" key="2">
    <source>
        <dbReference type="ARBA" id="ARBA00022448"/>
    </source>
</evidence>
<evidence type="ECO:0000259" key="3">
    <source>
        <dbReference type="Pfam" id="PF00329"/>
    </source>
</evidence>
<dbReference type="NCBIfam" id="TIGR01961">
    <property type="entry name" value="NuoC_fam"/>
    <property type="match status" value="1"/>
</dbReference>
<reference evidence="4" key="1">
    <citation type="submission" date="2018-05" db="EMBL/GenBank/DDBJ databases">
        <authorList>
            <person name="Lanie J.A."/>
            <person name="Ng W.-L."/>
            <person name="Kazmierczak K.M."/>
            <person name="Andrzejewski T.M."/>
            <person name="Davidsen T.M."/>
            <person name="Wayne K.J."/>
            <person name="Tettelin H."/>
            <person name="Glass J.I."/>
            <person name="Rusch D."/>
            <person name="Podicherti R."/>
            <person name="Tsui H.-C.T."/>
            <person name="Winkler M.E."/>
        </authorList>
    </citation>
    <scope>NUCLEOTIDE SEQUENCE</scope>
</reference>
<gene>
    <name evidence="4" type="ORF">METZ01_LOCUS371756</name>
</gene>
<dbReference type="InterPro" id="IPR037232">
    <property type="entry name" value="NADH_quin_OxRdtase_su_C/D-like"/>
</dbReference>
<organism evidence="4">
    <name type="scientific">marine metagenome</name>
    <dbReference type="NCBI Taxonomy" id="408172"/>
    <lineage>
        <taxon>unclassified sequences</taxon>
        <taxon>metagenomes</taxon>
        <taxon>ecological metagenomes</taxon>
    </lineage>
</organism>
<dbReference type="PANTHER" id="PTHR10884">
    <property type="entry name" value="NADH DEHYDROGENASE UBIQUINONE IRON-SULFUR PROTEIN 3"/>
    <property type="match status" value="1"/>
</dbReference>
<comment type="similarity">
    <text evidence="1">Belongs to the complex I 30 kDa subunit family.</text>
</comment>
<dbReference type="PROSITE" id="PS00542">
    <property type="entry name" value="COMPLEX1_30K"/>
    <property type="match status" value="1"/>
</dbReference>
<dbReference type="AlphaFoldDB" id="A0A382TAT2"/>
<dbReference type="InterPro" id="IPR001268">
    <property type="entry name" value="NADH_UbQ_OxRdtase_30kDa_su"/>
</dbReference>
<dbReference type="InterPro" id="IPR010218">
    <property type="entry name" value="NADH_DH_suC"/>
</dbReference>
<dbReference type="EMBL" id="UINC01135011">
    <property type="protein sequence ID" value="SVD18902.1"/>
    <property type="molecule type" value="Genomic_DNA"/>
</dbReference>
<feature type="domain" description="NADH:ubiquinone oxidoreductase 30kDa subunit" evidence="3">
    <location>
        <begin position="32"/>
        <end position="151"/>
    </location>
</feature>
<dbReference type="PANTHER" id="PTHR10884:SF14">
    <property type="entry name" value="NADH DEHYDROGENASE [UBIQUINONE] IRON-SULFUR PROTEIN 3, MITOCHONDRIAL"/>
    <property type="match status" value="1"/>
</dbReference>
<evidence type="ECO:0000313" key="4">
    <source>
        <dbReference type="EMBL" id="SVD18902.1"/>
    </source>
</evidence>